<reference evidence="1 2" key="2">
    <citation type="journal article" date="2019" name="G3 (Bethesda)">
        <title>Hybrid Assembly of the Genome of the Entomopathogenic Nematode Steinernema carpocapsae Identifies the X-Chromosome.</title>
        <authorList>
            <person name="Serra L."/>
            <person name="Macchietto M."/>
            <person name="Macias-Munoz A."/>
            <person name="McGill C.J."/>
            <person name="Rodriguez I.M."/>
            <person name="Rodriguez B."/>
            <person name="Murad R."/>
            <person name="Mortazavi A."/>
        </authorList>
    </citation>
    <scope>NUCLEOTIDE SEQUENCE [LARGE SCALE GENOMIC DNA]</scope>
    <source>
        <strain evidence="1 2">ALL</strain>
    </source>
</reference>
<dbReference type="EMBL" id="AZBU02000001">
    <property type="protein sequence ID" value="TMS33904.1"/>
    <property type="molecule type" value="Genomic_DNA"/>
</dbReference>
<dbReference type="AlphaFoldDB" id="A0A4U8ULN3"/>
<comment type="caution">
    <text evidence="1">The sequence shown here is derived from an EMBL/GenBank/DDBJ whole genome shotgun (WGS) entry which is preliminary data.</text>
</comment>
<protein>
    <submittedName>
        <fullName evidence="1">Uncharacterized protein</fullName>
    </submittedName>
</protein>
<sequence>MARNGFRTAQYGKVRIRDEGEFYHSLSGLDAIILIKTHSLTVKLDLGAASWASEGEACWDCADSFIHVRTLSFKVLGFFNVLVKVSATVKRCWEMIGAIFKHDFEQLSPSCFFRRFIEERQRYELGRCGLGQLVDGFAAVVHWA</sequence>
<keyword evidence="2" id="KW-1185">Reference proteome</keyword>
<evidence type="ECO:0000313" key="1">
    <source>
        <dbReference type="EMBL" id="TMS33904.1"/>
    </source>
</evidence>
<gene>
    <name evidence="1" type="ORF">L596_001592</name>
</gene>
<dbReference type="Proteomes" id="UP000298663">
    <property type="component" value="Unassembled WGS sequence"/>
</dbReference>
<evidence type="ECO:0000313" key="2">
    <source>
        <dbReference type="Proteomes" id="UP000298663"/>
    </source>
</evidence>
<reference evidence="1 2" key="1">
    <citation type="journal article" date="2015" name="Genome Biol.">
        <title>Comparative genomics of Steinernema reveals deeply conserved gene regulatory networks.</title>
        <authorList>
            <person name="Dillman A.R."/>
            <person name="Macchietto M."/>
            <person name="Porter C.F."/>
            <person name="Rogers A."/>
            <person name="Williams B."/>
            <person name="Antoshechkin I."/>
            <person name="Lee M.M."/>
            <person name="Goodwin Z."/>
            <person name="Lu X."/>
            <person name="Lewis E.E."/>
            <person name="Goodrich-Blair H."/>
            <person name="Stock S.P."/>
            <person name="Adams B.J."/>
            <person name="Sternberg P.W."/>
            <person name="Mortazavi A."/>
        </authorList>
    </citation>
    <scope>NUCLEOTIDE SEQUENCE [LARGE SCALE GENOMIC DNA]</scope>
    <source>
        <strain evidence="1 2">ALL</strain>
    </source>
</reference>
<accession>A0A4U8ULN3</accession>
<name>A0A4U8ULN3_STECR</name>
<organism evidence="1 2">
    <name type="scientific">Steinernema carpocapsae</name>
    <name type="common">Entomopathogenic nematode</name>
    <dbReference type="NCBI Taxonomy" id="34508"/>
    <lineage>
        <taxon>Eukaryota</taxon>
        <taxon>Metazoa</taxon>
        <taxon>Ecdysozoa</taxon>
        <taxon>Nematoda</taxon>
        <taxon>Chromadorea</taxon>
        <taxon>Rhabditida</taxon>
        <taxon>Tylenchina</taxon>
        <taxon>Panagrolaimomorpha</taxon>
        <taxon>Strongyloidoidea</taxon>
        <taxon>Steinernematidae</taxon>
        <taxon>Steinernema</taxon>
    </lineage>
</organism>
<proteinExistence type="predicted"/>